<dbReference type="CDD" id="cd06174">
    <property type="entry name" value="MFS"/>
    <property type="match status" value="1"/>
</dbReference>
<comment type="catalytic activity">
    <reaction evidence="9">
        <text>L-arginyl-L-alpha-amino acid(out) = L-arginyl-L-alpha-amino acid(in)</text>
        <dbReference type="Rhea" id="RHEA:79371"/>
        <dbReference type="ChEBI" id="CHEBI:84315"/>
    </reaction>
</comment>
<evidence type="ECO:0000256" key="4">
    <source>
        <dbReference type="ARBA" id="ARBA00044881"/>
    </source>
</evidence>
<comment type="subunit">
    <text evidence="18">Homodimer. Interacts with lysosomal protein GLMP (via lumenal domain); the interaction starts while both proteins are still in the endoplasmic reticulum and is required for stabilization of MFSD1 in lysosomes but has no direct effect on its targeting to lysosomes or transporter activity.</text>
</comment>
<feature type="compositionally biased region" description="Gly residues" evidence="19">
    <location>
        <begin position="216"/>
        <end position="225"/>
    </location>
</feature>
<evidence type="ECO:0000256" key="19">
    <source>
        <dbReference type="SAM" id="MobiDB-lite"/>
    </source>
</evidence>
<feature type="transmembrane region" description="Helical" evidence="20">
    <location>
        <begin position="7"/>
        <end position="23"/>
    </location>
</feature>
<dbReference type="Proteomes" id="UP000799776">
    <property type="component" value="Unassembled WGS sequence"/>
</dbReference>
<dbReference type="InterPro" id="IPR011701">
    <property type="entry name" value="MFS"/>
</dbReference>
<evidence type="ECO:0000256" key="6">
    <source>
        <dbReference type="ARBA" id="ARBA00044891"/>
    </source>
</evidence>
<keyword evidence="22" id="KW-1185">Reference proteome</keyword>
<evidence type="ECO:0000256" key="15">
    <source>
        <dbReference type="ARBA" id="ARBA00044985"/>
    </source>
</evidence>
<evidence type="ECO:0000256" key="5">
    <source>
        <dbReference type="ARBA" id="ARBA00044884"/>
    </source>
</evidence>
<dbReference type="Pfam" id="PF07690">
    <property type="entry name" value="MFS_1"/>
    <property type="match status" value="1"/>
</dbReference>
<evidence type="ECO:0000256" key="20">
    <source>
        <dbReference type="SAM" id="Phobius"/>
    </source>
</evidence>
<dbReference type="GO" id="GO:0016020">
    <property type="term" value="C:membrane"/>
    <property type="evidence" value="ECO:0007669"/>
    <property type="project" value="UniProtKB-SubCell"/>
</dbReference>
<comment type="catalytic activity">
    <reaction evidence="12">
        <text>L-histidyl-L-alpha-amino acid(out) = L-histidyl-L-alpha-amino acid(in)</text>
        <dbReference type="Rhea" id="RHEA:79379"/>
        <dbReference type="ChEBI" id="CHEBI:229964"/>
    </reaction>
</comment>
<evidence type="ECO:0000313" key="21">
    <source>
        <dbReference type="EMBL" id="KAF2086045.1"/>
    </source>
</evidence>
<name>A0A9P4HVJ8_9PEZI</name>
<dbReference type="GO" id="GO:0022857">
    <property type="term" value="F:transmembrane transporter activity"/>
    <property type="evidence" value="ECO:0007669"/>
    <property type="project" value="InterPro"/>
</dbReference>
<dbReference type="SUPFAM" id="SSF103473">
    <property type="entry name" value="MFS general substrate transporter"/>
    <property type="match status" value="1"/>
</dbReference>
<organism evidence="21 22">
    <name type="scientific">Saccharata proteae CBS 121410</name>
    <dbReference type="NCBI Taxonomy" id="1314787"/>
    <lineage>
        <taxon>Eukaryota</taxon>
        <taxon>Fungi</taxon>
        <taxon>Dikarya</taxon>
        <taxon>Ascomycota</taxon>
        <taxon>Pezizomycotina</taxon>
        <taxon>Dothideomycetes</taxon>
        <taxon>Dothideomycetes incertae sedis</taxon>
        <taxon>Botryosphaeriales</taxon>
        <taxon>Saccharataceae</taxon>
        <taxon>Saccharata</taxon>
    </lineage>
</organism>
<proteinExistence type="predicted"/>
<accession>A0A9P4HVJ8</accession>
<evidence type="ECO:0000313" key="22">
    <source>
        <dbReference type="Proteomes" id="UP000799776"/>
    </source>
</evidence>
<evidence type="ECO:0000256" key="13">
    <source>
        <dbReference type="ARBA" id="ARBA00044919"/>
    </source>
</evidence>
<feature type="transmembrane region" description="Helical" evidence="20">
    <location>
        <begin position="414"/>
        <end position="435"/>
    </location>
</feature>
<feature type="non-terminal residue" evidence="21">
    <location>
        <position position="1"/>
    </location>
</feature>
<dbReference type="PANTHER" id="PTHR23512:SF12">
    <property type="entry name" value="TRANSPORTER, PUTATIVE (AFU_ORTHOLOGUE AFUA_4G00260)-RELATED"/>
    <property type="match status" value="1"/>
</dbReference>
<feature type="transmembrane region" description="Helical" evidence="20">
    <location>
        <begin position="319"/>
        <end position="338"/>
    </location>
</feature>
<dbReference type="PANTHER" id="PTHR23512">
    <property type="entry name" value="MAJOR FACILITATOR SUPERFAMILY DOMAIN-CONTAINING PROTEIN 1"/>
    <property type="match status" value="1"/>
</dbReference>
<comment type="catalytic activity">
    <reaction evidence="8">
        <text>L-aspartyl-L-lysine(out) = L-aspartyl-L-lysine(in)</text>
        <dbReference type="Rhea" id="RHEA:79411"/>
        <dbReference type="ChEBI" id="CHEBI:229953"/>
    </reaction>
</comment>
<gene>
    <name evidence="21" type="ORF">K490DRAFT_12911</name>
</gene>
<dbReference type="InterPro" id="IPR036259">
    <property type="entry name" value="MFS_trans_sf"/>
</dbReference>
<comment type="catalytic activity">
    <reaction evidence="6">
        <text>L-lysyl-L-alpha-amino acid(out) = L-lysyl-L-alpha-amino acid(in)</text>
        <dbReference type="Rhea" id="RHEA:79387"/>
        <dbReference type="ChEBI" id="CHEBI:229965"/>
    </reaction>
</comment>
<comment type="catalytic activity">
    <reaction evidence="13">
        <text>L-alanyl-L-lysine(out) = L-alanyl-L-lysine(in)</text>
        <dbReference type="Rhea" id="RHEA:79415"/>
        <dbReference type="ChEBI" id="CHEBI:192470"/>
    </reaction>
</comment>
<protein>
    <recommendedName>
        <fullName evidence="15">Lysosomal dipeptide transporter MFSD1</fullName>
    </recommendedName>
    <alternativeName>
        <fullName evidence="16">Major facilitator superfamily domain-containing protein 1</fullName>
    </alternativeName>
</protein>
<comment type="catalytic activity">
    <reaction evidence="11">
        <text>L-arginyl-glycine(out) = L-arginyl-glycine(in)</text>
        <dbReference type="Rhea" id="RHEA:79391"/>
        <dbReference type="ChEBI" id="CHEBI:229955"/>
    </reaction>
</comment>
<evidence type="ECO:0000256" key="10">
    <source>
        <dbReference type="ARBA" id="ARBA00044900"/>
    </source>
</evidence>
<sequence length="491" mass="52134">IPRSLRICFVALILVIGFGNHWSKGVTGAMKKRLKKELDINNAQFSVLTASQDFIVTVLVVPSGLITDRIGGTYALLILNATYTLGLVLSALALTPSLPLSLHPYPVLLTGLLLTSLGSTATQVAQYKLFSGLFPSGSGSTTSGSGFAASVGLELLVGTAGAFVGQATANVIAEATGGGVESVFWVAVGGGVVANAGTVALWWGGRWWRRKHGEGGKGGQGGEGVAGSEQSERDMEERTSKFDVRTLLELPWHFWCIVLFAILDTATVLVFSQNATELAQDRWGVSSVAAGWWAAASKDAGFVFTPLLGWFLDRYGNRLTVLTVCGITLVASMALINWPGTSGSLTASFVLFAAAHPLGFTGLIDSVRASMRKPEVFAVAYSVKFMADNALMIILRIVTGTIQDADGGAYRRVIVVYLALAAGCLAVALGMQLAAPFSIDLRSLQWTREQRKMDVGTPRLRKETPFLSLIGFVALIALMLGSWGAYFWGIA</sequence>
<feature type="transmembrane region" description="Helical" evidence="20">
    <location>
        <begin position="466"/>
        <end position="488"/>
    </location>
</feature>
<keyword evidence="20" id="KW-1133">Transmembrane helix</keyword>
<feature type="transmembrane region" description="Helical" evidence="20">
    <location>
        <begin position="344"/>
        <end position="364"/>
    </location>
</feature>
<evidence type="ECO:0000256" key="11">
    <source>
        <dbReference type="ARBA" id="ARBA00044903"/>
    </source>
</evidence>
<evidence type="ECO:0000256" key="14">
    <source>
        <dbReference type="ARBA" id="ARBA00044924"/>
    </source>
</evidence>
<feature type="transmembrane region" description="Helical" evidence="20">
    <location>
        <begin position="43"/>
        <end position="61"/>
    </location>
</feature>
<feature type="transmembrane region" description="Helical" evidence="20">
    <location>
        <begin position="184"/>
        <end position="203"/>
    </location>
</feature>
<comment type="catalytic activity">
    <reaction evidence="14">
        <text>L-lysyl-glycine(out) = L-lysyl-glycine(in)</text>
        <dbReference type="Rhea" id="RHEA:79407"/>
        <dbReference type="ChEBI" id="CHEBI:191202"/>
    </reaction>
</comment>
<dbReference type="InterPro" id="IPR052187">
    <property type="entry name" value="MFSD1"/>
</dbReference>
<evidence type="ECO:0000256" key="2">
    <source>
        <dbReference type="ARBA" id="ARBA00044876"/>
    </source>
</evidence>
<comment type="catalytic activity">
    <reaction evidence="5">
        <text>L-alpha-aminoacyl-L-histidine(out) = L-alpha-aminoacyl-L-histidine(in)</text>
        <dbReference type="Rhea" id="RHEA:79375"/>
        <dbReference type="ChEBI" id="CHEBI:229967"/>
    </reaction>
</comment>
<evidence type="ECO:0000256" key="1">
    <source>
        <dbReference type="ARBA" id="ARBA00004141"/>
    </source>
</evidence>
<feature type="transmembrane region" description="Helical" evidence="20">
    <location>
        <begin position="250"/>
        <end position="271"/>
    </location>
</feature>
<reference evidence="21" key="1">
    <citation type="journal article" date="2020" name="Stud. Mycol.">
        <title>101 Dothideomycetes genomes: a test case for predicting lifestyles and emergence of pathogens.</title>
        <authorList>
            <person name="Haridas S."/>
            <person name="Albert R."/>
            <person name="Binder M."/>
            <person name="Bloem J."/>
            <person name="Labutti K."/>
            <person name="Salamov A."/>
            <person name="Andreopoulos B."/>
            <person name="Baker S."/>
            <person name="Barry K."/>
            <person name="Bills G."/>
            <person name="Bluhm B."/>
            <person name="Cannon C."/>
            <person name="Castanera R."/>
            <person name="Culley D."/>
            <person name="Daum C."/>
            <person name="Ezra D."/>
            <person name="Gonzalez J."/>
            <person name="Henrissat B."/>
            <person name="Kuo A."/>
            <person name="Liang C."/>
            <person name="Lipzen A."/>
            <person name="Lutzoni F."/>
            <person name="Magnuson J."/>
            <person name="Mondo S."/>
            <person name="Nolan M."/>
            <person name="Ohm R."/>
            <person name="Pangilinan J."/>
            <person name="Park H.-J."/>
            <person name="Ramirez L."/>
            <person name="Alfaro M."/>
            <person name="Sun H."/>
            <person name="Tritt A."/>
            <person name="Yoshinaga Y."/>
            <person name="Zwiers L.-H."/>
            <person name="Turgeon B."/>
            <person name="Goodwin S."/>
            <person name="Spatafora J."/>
            <person name="Crous P."/>
            <person name="Grigoriev I."/>
        </authorList>
    </citation>
    <scope>NUCLEOTIDE SEQUENCE</scope>
    <source>
        <strain evidence="21">CBS 121410</strain>
    </source>
</reference>
<evidence type="ECO:0000256" key="3">
    <source>
        <dbReference type="ARBA" id="ARBA00044878"/>
    </source>
</evidence>
<keyword evidence="20" id="KW-0472">Membrane</keyword>
<comment type="catalytic activity">
    <reaction evidence="3">
        <text>L-histidyl-glycine(out) = L-histidyl-glycine(in)</text>
        <dbReference type="Rhea" id="RHEA:79395"/>
        <dbReference type="ChEBI" id="CHEBI:229957"/>
    </reaction>
</comment>
<comment type="function">
    <text evidence="17">Lysosomal dipeptide uniporter that selectively exports lysine, arginine or histidine-containing dipeptides with a net positive charge from the lysosome lumen into the cytosol. Could play a role in a specific type of protein O-glycosylation indirectly regulating macrophages migration and tissue invasion. Also essential for liver homeostasis.</text>
</comment>
<keyword evidence="20" id="KW-0812">Transmembrane</keyword>
<comment type="caution">
    <text evidence="21">The sequence shown here is derived from an EMBL/GenBank/DDBJ whole genome shotgun (WGS) entry which is preliminary data.</text>
</comment>
<feature type="transmembrane region" description="Helical" evidence="20">
    <location>
        <begin position="291"/>
        <end position="312"/>
    </location>
</feature>
<evidence type="ECO:0000256" key="12">
    <source>
        <dbReference type="ARBA" id="ARBA00044912"/>
    </source>
</evidence>
<comment type="catalytic activity">
    <reaction evidence="7">
        <text>L-alpha-aminoacyl-L-lysine(out) = L-alpha-aminoacyl-L-lysine(in)</text>
        <dbReference type="Rhea" id="RHEA:79383"/>
        <dbReference type="ChEBI" id="CHEBI:229966"/>
    </reaction>
</comment>
<evidence type="ECO:0000256" key="7">
    <source>
        <dbReference type="ARBA" id="ARBA00044893"/>
    </source>
</evidence>
<evidence type="ECO:0000256" key="17">
    <source>
        <dbReference type="ARBA" id="ARBA00045709"/>
    </source>
</evidence>
<dbReference type="EMBL" id="ML978726">
    <property type="protein sequence ID" value="KAF2086045.1"/>
    <property type="molecule type" value="Genomic_DNA"/>
</dbReference>
<comment type="subcellular location">
    <subcellularLocation>
        <location evidence="1">Membrane</location>
        <topology evidence="1">Multi-pass membrane protein</topology>
    </subcellularLocation>
</comment>
<dbReference type="AlphaFoldDB" id="A0A9P4HVJ8"/>
<comment type="catalytic activity">
    <reaction evidence="2">
        <text>L-lysyl-L-alanine(out) = L-lysyl-L-alanine(in)</text>
        <dbReference type="Rhea" id="RHEA:79399"/>
        <dbReference type="ChEBI" id="CHEBI:229954"/>
    </reaction>
</comment>
<feature type="transmembrane region" description="Helical" evidence="20">
    <location>
        <begin position="376"/>
        <end position="402"/>
    </location>
</feature>
<feature type="transmembrane region" description="Helical" evidence="20">
    <location>
        <begin position="73"/>
        <end position="93"/>
    </location>
</feature>
<dbReference type="OrthoDB" id="424834at2759"/>
<comment type="catalytic activity">
    <reaction evidence="4">
        <text>L-alpha-aminoacyl-L-arginine(out) = L-alpha-aminoacyl-L-arginine(in)</text>
        <dbReference type="Rhea" id="RHEA:79367"/>
        <dbReference type="ChEBI" id="CHEBI:229968"/>
    </reaction>
</comment>
<comment type="catalytic activity">
    <reaction evidence="10">
        <text>L-lysyl-L-lysine(out) = L-lysyl-L-lysine(in)</text>
        <dbReference type="Rhea" id="RHEA:79403"/>
        <dbReference type="ChEBI" id="CHEBI:229956"/>
    </reaction>
</comment>
<evidence type="ECO:0000256" key="18">
    <source>
        <dbReference type="ARBA" id="ARBA00046376"/>
    </source>
</evidence>
<dbReference type="Gene3D" id="1.20.1250.20">
    <property type="entry name" value="MFS general substrate transporter like domains"/>
    <property type="match status" value="2"/>
</dbReference>
<feature type="region of interest" description="Disordered" evidence="19">
    <location>
        <begin position="213"/>
        <end position="235"/>
    </location>
</feature>
<evidence type="ECO:0000256" key="9">
    <source>
        <dbReference type="ARBA" id="ARBA00044899"/>
    </source>
</evidence>
<evidence type="ECO:0000256" key="8">
    <source>
        <dbReference type="ARBA" id="ARBA00044898"/>
    </source>
</evidence>
<evidence type="ECO:0000256" key="16">
    <source>
        <dbReference type="ARBA" id="ARBA00045018"/>
    </source>
</evidence>
<feature type="non-terminal residue" evidence="21">
    <location>
        <position position="491"/>
    </location>
</feature>